<dbReference type="GO" id="GO:0003723">
    <property type="term" value="F:RNA binding"/>
    <property type="evidence" value="ECO:0007669"/>
    <property type="project" value="InterPro"/>
</dbReference>
<keyword evidence="10" id="KW-1185">Reference proteome</keyword>
<dbReference type="PROSITE" id="PS50890">
    <property type="entry name" value="PUA"/>
    <property type="match status" value="1"/>
</dbReference>
<dbReference type="InterPro" id="IPR002501">
    <property type="entry name" value="PsdUridine_synth_N"/>
</dbReference>
<comment type="similarity">
    <text evidence="2">Belongs to the pseudouridine synthase TruB family.</text>
</comment>
<dbReference type="GO" id="GO:0031429">
    <property type="term" value="C:box H/ACA snoRNP complex"/>
    <property type="evidence" value="ECO:0007669"/>
    <property type="project" value="TreeGrafter"/>
</dbReference>
<evidence type="ECO:0000256" key="1">
    <source>
        <dbReference type="ARBA" id="ARBA00000073"/>
    </source>
</evidence>
<comment type="catalytic activity">
    <reaction evidence="1">
        <text>a uridine in RNA = a pseudouridine in RNA</text>
        <dbReference type="Rhea" id="RHEA:48348"/>
        <dbReference type="Rhea" id="RHEA-COMP:12068"/>
        <dbReference type="Rhea" id="RHEA-COMP:12069"/>
        <dbReference type="ChEBI" id="CHEBI:65314"/>
        <dbReference type="ChEBI" id="CHEBI:65315"/>
    </reaction>
</comment>
<evidence type="ECO:0000313" key="10">
    <source>
        <dbReference type="Proteomes" id="UP000050741"/>
    </source>
</evidence>
<dbReference type="Pfam" id="PF01472">
    <property type="entry name" value="PUA"/>
    <property type="match status" value="1"/>
</dbReference>
<evidence type="ECO:0000259" key="9">
    <source>
        <dbReference type="SMART" id="SM01136"/>
    </source>
</evidence>
<dbReference type="SMART" id="SM00359">
    <property type="entry name" value="PUA"/>
    <property type="match status" value="1"/>
</dbReference>
<dbReference type="CDD" id="cd21148">
    <property type="entry name" value="PUA_Cbf5"/>
    <property type="match status" value="1"/>
</dbReference>
<evidence type="ECO:0000313" key="11">
    <source>
        <dbReference type="WBParaSite" id="GPLIN_001084200"/>
    </source>
</evidence>
<dbReference type="GO" id="GO:0000495">
    <property type="term" value="P:box H/ACA sno(s)RNA 3'-end processing"/>
    <property type="evidence" value="ECO:0007669"/>
    <property type="project" value="TreeGrafter"/>
</dbReference>
<protein>
    <recommendedName>
        <fullName evidence="6">Putative H/ACA ribonucleoprotein complex subunit 4</fullName>
    </recommendedName>
</protein>
<feature type="domain" description="Dyskerin-like" evidence="9">
    <location>
        <begin position="29"/>
        <end position="87"/>
    </location>
</feature>
<feature type="compositionally biased region" description="Low complexity" evidence="7">
    <location>
        <begin position="423"/>
        <end position="461"/>
    </location>
</feature>
<comment type="function">
    <text evidence="4">Plays a central role in ribosomal RNA processing. Probable catalytic subunit of H/ACA small nucleolar ribonucleoprotein (H/ACA snoRNP) complex, which catalyzes pseudouridylation of rRNA. This involves the isomerization of uridine such that the ribose is subsequently attached to C5, instead of the normal N1. Pseudouridine ('psi') residues may serve to stabilize the conformation of rRNAs.</text>
</comment>
<dbReference type="Proteomes" id="UP000050741">
    <property type="component" value="Unassembled WGS sequence"/>
</dbReference>
<dbReference type="NCBIfam" id="TIGR00425">
    <property type="entry name" value="CBF5"/>
    <property type="match status" value="1"/>
</dbReference>
<dbReference type="SUPFAM" id="SSF88697">
    <property type="entry name" value="PUA domain-like"/>
    <property type="match status" value="1"/>
</dbReference>
<evidence type="ECO:0000256" key="6">
    <source>
        <dbReference type="ARBA" id="ARBA00071836"/>
    </source>
</evidence>
<feature type="compositionally biased region" description="Low complexity" evidence="7">
    <location>
        <begin position="505"/>
        <end position="515"/>
    </location>
</feature>
<feature type="compositionally biased region" description="Low complexity" evidence="7">
    <location>
        <begin position="526"/>
        <end position="535"/>
    </location>
</feature>
<dbReference type="GO" id="GO:0031120">
    <property type="term" value="P:snRNA pseudouridine synthesis"/>
    <property type="evidence" value="ECO:0007669"/>
    <property type="project" value="TreeGrafter"/>
</dbReference>
<dbReference type="InterPro" id="IPR004802">
    <property type="entry name" value="tRNA_PsdUridine_synth_B_fam"/>
</dbReference>
<dbReference type="CDD" id="cd02572">
    <property type="entry name" value="PseudoU_synth_hDyskerin"/>
    <property type="match status" value="1"/>
</dbReference>
<dbReference type="InterPro" id="IPR036974">
    <property type="entry name" value="PUA_sf"/>
</dbReference>
<dbReference type="Gene3D" id="3.30.2350.10">
    <property type="entry name" value="Pseudouridine synthase"/>
    <property type="match status" value="1"/>
</dbReference>
<dbReference type="Pfam" id="PF01509">
    <property type="entry name" value="TruB_N"/>
    <property type="match status" value="1"/>
</dbReference>
<dbReference type="Gene3D" id="2.30.130.10">
    <property type="entry name" value="PUA domain"/>
    <property type="match status" value="1"/>
</dbReference>
<dbReference type="Pfam" id="PF08068">
    <property type="entry name" value="DKCLD"/>
    <property type="match status" value="1"/>
</dbReference>
<evidence type="ECO:0000256" key="7">
    <source>
        <dbReference type="SAM" id="MobiDB-lite"/>
    </source>
</evidence>
<dbReference type="GO" id="GO:0031118">
    <property type="term" value="P:rRNA pseudouridine synthesis"/>
    <property type="evidence" value="ECO:0007669"/>
    <property type="project" value="TreeGrafter"/>
</dbReference>
<dbReference type="PANTHER" id="PTHR23127:SF0">
    <property type="entry name" value="H_ACA RIBONUCLEOPROTEIN COMPLEX SUBUNIT DKC1"/>
    <property type="match status" value="1"/>
</dbReference>
<comment type="subunit">
    <text evidence="5">Component of the small nucleolar ribonucleoprotein particle containing H/ACA-type snoRNAs (H/ACA snoRNPs).</text>
</comment>
<evidence type="ECO:0000256" key="3">
    <source>
        <dbReference type="ARBA" id="ARBA00023235"/>
    </source>
</evidence>
<feature type="compositionally biased region" description="Basic and acidic residues" evidence="7">
    <location>
        <begin position="375"/>
        <end position="385"/>
    </location>
</feature>
<sequence length="535" mass="59002">MGKKSRDLVDEPVGANYVLKPSNEEPKALSEDWPLLLKNFDKLNIRTSHYTPLVEGCSPLKRDIKEYISAGYFNLDKPSNPSSHEVVAWVKRILRVKKTGHSGTLDPKVSGVLVVCIDCTTRLAKSQQNAGKEYVAIFKLHNRVDSVKTIRQALDKLTGALFQRPPLISAVKRQLRIRTVYECKMIEYNPSQQMGVYWMSCEAGTYVRTHIVHLGLMLGVGAQMQELRRVRSGVTGENDHIVTLHDILDAQYLYDQNKDESYLRRIIRPLEALLVQHKRLVVKDSSINAICYGAKILIPGILRYENGIELNEEIVIVTTKGEAVCIAIALMTTSTIAVTDHGVVAKIKRVIMERDTYARKWGLGPVASKKKAMIKDGLLDKRGRPNENTPKGFVSGMVDYSPSKVKEEAQPAEGEENGGGGAFKTTPAAPTKKTVQTPQQQKASSSTSSTETSDSEAQTTQVGISKSTPGKATAGKMEQQLKRRKEDTSDSEAETTGKVAAEMTPKQQQKVAPPMAKKKPPPNPTEESSSSEDSS</sequence>
<dbReference type="WBParaSite" id="GPLIN_001084200">
    <property type="protein sequence ID" value="GPLIN_001084200"/>
    <property type="gene ID" value="GPLIN_001084200"/>
</dbReference>
<dbReference type="GO" id="GO:0009982">
    <property type="term" value="F:pseudouridine synthase activity"/>
    <property type="evidence" value="ECO:0007669"/>
    <property type="project" value="InterPro"/>
</dbReference>
<feature type="compositionally biased region" description="Basic and acidic residues" evidence="7">
    <location>
        <begin position="479"/>
        <end position="488"/>
    </location>
</feature>
<dbReference type="InterPro" id="IPR015947">
    <property type="entry name" value="PUA-like_sf"/>
</dbReference>
<dbReference type="NCBIfam" id="NF003280">
    <property type="entry name" value="PRK04270.1"/>
    <property type="match status" value="1"/>
</dbReference>
<proteinExistence type="inferred from homology"/>
<evidence type="ECO:0000256" key="4">
    <source>
        <dbReference type="ARBA" id="ARBA00054439"/>
    </source>
</evidence>
<dbReference type="PANTHER" id="PTHR23127">
    <property type="entry name" value="CENTROMERE/MICROTUBULE BINDING PROTEIN CBF5"/>
    <property type="match status" value="1"/>
</dbReference>
<accession>A0A183CD88</accession>
<dbReference type="InterPro" id="IPR004521">
    <property type="entry name" value="Uncharacterised_CHP00451"/>
</dbReference>
<dbReference type="SMART" id="SM01136">
    <property type="entry name" value="DKCLD"/>
    <property type="match status" value="1"/>
</dbReference>
<reference evidence="10" key="1">
    <citation type="submission" date="2013-12" db="EMBL/GenBank/DDBJ databases">
        <authorList>
            <person name="Aslett M."/>
        </authorList>
    </citation>
    <scope>NUCLEOTIDE SEQUENCE [LARGE SCALE GENOMIC DNA]</scope>
    <source>
        <strain evidence="10">Lindley</strain>
    </source>
</reference>
<evidence type="ECO:0000256" key="2">
    <source>
        <dbReference type="ARBA" id="ARBA00008999"/>
    </source>
</evidence>
<dbReference type="FunFam" id="3.30.2350.10:FF:000001">
    <property type="entry name" value="H/ACA ribonucleoprotein complex subunit CBF5"/>
    <property type="match status" value="1"/>
</dbReference>
<evidence type="ECO:0000256" key="5">
    <source>
        <dbReference type="ARBA" id="ARBA00066217"/>
    </source>
</evidence>
<dbReference type="GO" id="GO:1990481">
    <property type="term" value="P:mRNA pseudouridine synthesis"/>
    <property type="evidence" value="ECO:0007669"/>
    <property type="project" value="TreeGrafter"/>
</dbReference>
<reference evidence="11" key="3">
    <citation type="submission" date="2016-06" db="UniProtKB">
        <authorList>
            <consortium name="WormBaseParasite"/>
        </authorList>
    </citation>
    <scope>IDENTIFICATION</scope>
</reference>
<dbReference type="NCBIfam" id="TIGR00451">
    <property type="entry name" value="unchar_dom_2"/>
    <property type="match status" value="1"/>
</dbReference>
<evidence type="ECO:0000259" key="8">
    <source>
        <dbReference type="SMART" id="SM00359"/>
    </source>
</evidence>
<dbReference type="SUPFAM" id="SSF55120">
    <property type="entry name" value="Pseudouridine synthase"/>
    <property type="match status" value="1"/>
</dbReference>
<reference evidence="10" key="2">
    <citation type="submission" date="2014-05" db="EMBL/GenBank/DDBJ databases">
        <title>The genome and life-stage specific transcriptomes of Globodera pallida elucidate key aspects of plant parasitism by a cyst nematode.</title>
        <authorList>
            <person name="Cotton J.A."/>
            <person name="Lilley C.J."/>
            <person name="Jones L.M."/>
            <person name="Kikuchi T."/>
            <person name="Reid A.J."/>
            <person name="Thorpe P."/>
            <person name="Tsai I.J."/>
            <person name="Beasley H."/>
            <person name="Blok V."/>
            <person name="Cock P.J.A."/>
            <person name="Van den Akker S.E."/>
            <person name="Holroyd N."/>
            <person name="Hunt M."/>
            <person name="Mantelin S."/>
            <person name="Naghra H."/>
            <person name="Pain A."/>
            <person name="Palomares-Rius J.E."/>
            <person name="Zarowiecki M."/>
            <person name="Berriman M."/>
            <person name="Jones J.T."/>
            <person name="Urwin P.E."/>
        </authorList>
    </citation>
    <scope>NUCLEOTIDE SEQUENCE [LARGE SCALE GENOMIC DNA]</scope>
    <source>
        <strain evidence="10">Lindley</strain>
    </source>
</reference>
<dbReference type="AlphaFoldDB" id="A0A183CD88"/>
<organism evidence="10 11">
    <name type="scientific">Globodera pallida</name>
    <name type="common">Potato cyst nematode worm</name>
    <name type="synonym">Heterodera pallida</name>
    <dbReference type="NCBI Taxonomy" id="36090"/>
    <lineage>
        <taxon>Eukaryota</taxon>
        <taxon>Metazoa</taxon>
        <taxon>Ecdysozoa</taxon>
        <taxon>Nematoda</taxon>
        <taxon>Chromadorea</taxon>
        <taxon>Rhabditida</taxon>
        <taxon>Tylenchina</taxon>
        <taxon>Tylenchomorpha</taxon>
        <taxon>Tylenchoidea</taxon>
        <taxon>Heteroderidae</taxon>
        <taxon>Heteroderinae</taxon>
        <taxon>Globodera</taxon>
    </lineage>
</organism>
<feature type="region of interest" description="Disordered" evidence="7">
    <location>
        <begin position="375"/>
        <end position="535"/>
    </location>
</feature>
<keyword evidence="3" id="KW-0413">Isomerase</keyword>
<dbReference type="Pfam" id="PF16198">
    <property type="entry name" value="TruB_C_2"/>
    <property type="match status" value="1"/>
</dbReference>
<dbReference type="InterPro" id="IPR032819">
    <property type="entry name" value="TruB_C"/>
</dbReference>
<dbReference type="InterPro" id="IPR012960">
    <property type="entry name" value="Dyskerin-like"/>
</dbReference>
<dbReference type="InterPro" id="IPR002478">
    <property type="entry name" value="PUA"/>
</dbReference>
<dbReference type="InterPro" id="IPR020103">
    <property type="entry name" value="PsdUridine_synth_cat_dom_sf"/>
</dbReference>
<feature type="domain" description="PUA" evidence="8">
    <location>
        <begin position="278"/>
        <end position="352"/>
    </location>
</feature>
<name>A0A183CD88_GLOPA</name>